<dbReference type="Pfam" id="PF01153">
    <property type="entry name" value="Glypican"/>
    <property type="match status" value="1"/>
</dbReference>
<name>T1JIS7_STRMM</name>
<keyword evidence="6 12" id="KW-0654">Proteoglycan</keyword>
<evidence type="ECO:0000256" key="11">
    <source>
        <dbReference type="RuleBase" id="RU003518"/>
    </source>
</evidence>
<evidence type="ECO:0000256" key="8">
    <source>
        <dbReference type="ARBA" id="ARBA00023180"/>
    </source>
</evidence>
<comment type="similarity">
    <text evidence="2 11">Belongs to the glypican family.</text>
</comment>
<keyword evidence="4 12" id="KW-0336">GPI-anchor</keyword>
<keyword evidence="10 12" id="KW-0449">Lipoprotein</keyword>
<dbReference type="GO" id="GO:0005886">
    <property type="term" value="C:plasma membrane"/>
    <property type="evidence" value="ECO:0007669"/>
    <property type="project" value="UniProtKB-SubCell"/>
</dbReference>
<dbReference type="GO" id="GO:0016477">
    <property type="term" value="P:cell migration"/>
    <property type="evidence" value="ECO:0007669"/>
    <property type="project" value="TreeGrafter"/>
</dbReference>
<organism evidence="13 14">
    <name type="scientific">Strigamia maritima</name>
    <name type="common">European centipede</name>
    <name type="synonym">Geophilus maritimus</name>
    <dbReference type="NCBI Taxonomy" id="126957"/>
    <lineage>
        <taxon>Eukaryota</taxon>
        <taxon>Metazoa</taxon>
        <taxon>Ecdysozoa</taxon>
        <taxon>Arthropoda</taxon>
        <taxon>Myriapoda</taxon>
        <taxon>Chilopoda</taxon>
        <taxon>Pleurostigmophora</taxon>
        <taxon>Geophilomorpha</taxon>
        <taxon>Linotaeniidae</taxon>
        <taxon>Strigamia</taxon>
    </lineage>
</organism>
<evidence type="ECO:0000256" key="6">
    <source>
        <dbReference type="ARBA" id="ARBA00022974"/>
    </source>
</evidence>
<dbReference type="EnsemblMetazoa" id="SMAR013758-RA">
    <property type="protein sequence ID" value="SMAR013758-PA"/>
    <property type="gene ID" value="SMAR013758"/>
</dbReference>
<proteinExistence type="inferred from homology"/>
<dbReference type="STRING" id="126957.T1JIS7"/>
<dbReference type="Proteomes" id="UP000014500">
    <property type="component" value="Unassembled WGS sequence"/>
</dbReference>
<evidence type="ECO:0000256" key="9">
    <source>
        <dbReference type="ARBA" id="ARBA00023207"/>
    </source>
</evidence>
<dbReference type="eggNOG" id="KOG3821">
    <property type="taxonomic scope" value="Eukaryota"/>
</dbReference>
<keyword evidence="5" id="KW-0732">Signal</keyword>
<accession>T1JIS7</accession>
<evidence type="ECO:0000313" key="14">
    <source>
        <dbReference type="Proteomes" id="UP000014500"/>
    </source>
</evidence>
<evidence type="ECO:0000313" key="13">
    <source>
        <dbReference type="EnsemblMetazoa" id="SMAR013758-PA"/>
    </source>
</evidence>
<dbReference type="OMA" id="HMQKNAG"/>
<evidence type="ECO:0008006" key="15">
    <source>
        <dbReference type="Google" id="ProtNLM"/>
    </source>
</evidence>
<dbReference type="PANTHER" id="PTHR10822">
    <property type="entry name" value="GLYPICAN"/>
    <property type="match status" value="1"/>
</dbReference>
<evidence type="ECO:0000256" key="3">
    <source>
        <dbReference type="ARBA" id="ARBA00022475"/>
    </source>
</evidence>
<comment type="function">
    <text evidence="12">Cell surface proteoglycan.</text>
</comment>
<evidence type="ECO:0000256" key="12">
    <source>
        <dbReference type="RuleBase" id="RU003519"/>
    </source>
</evidence>
<keyword evidence="7 12" id="KW-0472">Membrane</keyword>
<dbReference type="AlphaFoldDB" id="T1JIS7"/>
<dbReference type="HOGENOM" id="CLU_024658_0_0_1"/>
<dbReference type="PROSITE" id="PS01207">
    <property type="entry name" value="GLYPICAN"/>
    <property type="match status" value="1"/>
</dbReference>
<evidence type="ECO:0000256" key="7">
    <source>
        <dbReference type="ARBA" id="ARBA00023136"/>
    </source>
</evidence>
<evidence type="ECO:0000256" key="2">
    <source>
        <dbReference type="ARBA" id="ARBA00010260"/>
    </source>
</evidence>
<keyword evidence="3" id="KW-1003">Cell membrane</keyword>
<dbReference type="GO" id="GO:0005576">
    <property type="term" value="C:extracellular region"/>
    <property type="evidence" value="ECO:0007669"/>
    <property type="project" value="TreeGrafter"/>
</dbReference>
<keyword evidence="8" id="KW-0325">Glycoprotein</keyword>
<evidence type="ECO:0000256" key="4">
    <source>
        <dbReference type="ARBA" id="ARBA00022622"/>
    </source>
</evidence>
<evidence type="ECO:0000256" key="1">
    <source>
        <dbReference type="ARBA" id="ARBA00004609"/>
    </source>
</evidence>
<dbReference type="PANTHER" id="PTHR10822:SF29">
    <property type="entry name" value="DIVISION ABNORMALLY DELAYED PROTEIN"/>
    <property type="match status" value="1"/>
</dbReference>
<dbReference type="GO" id="GO:0098552">
    <property type="term" value="C:side of membrane"/>
    <property type="evidence" value="ECO:0007669"/>
    <property type="project" value="UniProtKB-KW"/>
</dbReference>
<dbReference type="GO" id="GO:1905475">
    <property type="term" value="P:regulation of protein localization to membrane"/>
    <property type="evidence" value="ECO:0007669"/>
    <property type="project" value="TreeGrafter"/>
</dbReference>
<comment type="subcellular location">
    <subcellularLocation>
        <location evidence="1 12">Cell membrane</location>
        <topology evidence="1 12">Lipid-anchor</topology>
        <topology evidence="1 12">GPI-anchor</topology>
    </subcellularLocation>
</comment>
<keyword evidence="9 12" id="KW-0357">Heparan sulfate</keyword>
<reference evidence="13" key="2">
    <citation type="submission" date="2015-02" db="UniProtKB">
        <authorList>
            <consortium name="EnsemblMetazoa"/>
        </authorList>
    </citation>
    <scope>IDENTIFICATION</scope>
</reference>
<dbReference type="PhylomeDB" id="T1JIS7"/>
<sequence>MMNGRVYTDLFTVYIARIRRQSELVDWVVEKHFNKNRFCVALKGVELMGAQNILDMIRLSENNTNVLLADIYPSMWNEAHESVNKVYSDMMTYMKGEENMDLKESVRALFDALFPLVYHHNINPKLQELSADYKECMQETQDEIRPFGDVARRLGLHVSKSLQAARVFVQALTLGMKAMNLTDYVVLTPECQRALLRLTHCPHCQGLVSAKPCTGYCLNVMHGCLSGVAEMEQPWNDFISSLETLVNGMKGAYNVEEVTASLDSKISDAIMHAMDNGPEISKKENVFDRFIKERIKWKS</sequence>
<reference evidence="14" key="1">
    <citation type="submission" date="2011-05" db="EMBL/GenBank/DDBJ databases">
        <authorList>
            <person name="Richards S.R."/>
            <person name="Qu J."/>
            <person name="Jiang H."/>
            <person name="Jhangiani S.N."/>
            <person name="Agravi P."/>
            <person name="Goodspeed R."/>
            <person name="Gross S."/>
            <person name="Mandapat C."/>
            <person name="Jackson L."/>
            <person name="Mathew T."/>
            <person name="Pu L."/>
            <person name="Thornton R."/>
            <person name="Saada N."/>
            <person name="Wilczek-Boney K.B."/>
            <person name="Lee S."/>
            <person name="Kovar C."/>
            <person name="Wu Y."/>
            <person name="Scherer S.E."/>
            <person name="Worley K.C."/>
            <person name="Muzny D.M."/>
            <person name="Gibbs R."/>
        </authorList>
    </citation>
    <scope>NUCLEOTIDE SEQUENCE</scope>
    <source>
        <strain evidence="14">Brora</strain>
    </source>
</reference>
<evidence type="ECO:0000256" key="10">
    <source>
        <dbReference type="ARBA" id="ARBA00023288"/>
    </source>
</evidence>
<dbReference type="EMBL" id="JH431152">
    <property type="status" value="NOT_ANNOTATED_CDS"/>
    <property type="molecule type" value="Genomic_DNA"/>
</dbReference>
<dbReference type="InterPro" id="IPR019803">
    <property type="entry name" value="Glypican_CS"/>
</dbReference>
<dbReference type="GO" id="GO:0009986">
    <property type="term" value="C:cell surface"/>
    <property type="evidence" value="ECO:0007669"/>
    <property type="project" value="TreeGrafter"/>
</dbReference>
<dbReference type="GO" id="GO:0090263">
    <property type="term" value="P:positive regulation of canonical Wnt signaling pathway"/>
    <property type="evidence" value="ECO:0007669"/>
    <property type="project" value="TreeGrafter"/>
</dbReference>
<protein>
    <recommendedName>
        <fullName evidence="15">Glypican-5</fullName>
    </recommendedName>
</protein>
<dbReference type="InterPro" id="IPR001863">
    <property type="entry name" value="Glypican"/>
</dbReference>
<evidence type="ECO:0000256" key="5">
    <source>
        <dbReference type="ARBA" id="ARBA00022729"/>
    </source>
</evidence>
<keyword evidence="14" id="KW-1185">Reference proteome</keyword>